<reference evidence="1" key="3">
    <citation type="journal article" date="2017" name="Nature">
        <title>Genome sequence of the progenitor of the wheat D genome Aegilops tauschii.</title>
        <authorList>
            <person name="Luo M.C."/>
            <person name="Gu Y.Q."/>
            <person name="Puiu D."/>
            <person name="Wang H."/>
            <person name="Twardziok S.O."/>
            <person name="Deal K.R."/>
            <person name="Huo N."/>
            <person name="Zhu T."/>
            <person name="Wang L."/>
            <person name="Wang Y."/>
            <person name="McGuire P.E."/>
            <person name="Liu S."/>
            <person name="Long H."/>
            <person name="Ramasamy R.K."/>
            <person name="Rodriguez J.C."/>
            <person name="Van S.L."/>
            <person name="Yuan L."/>
            <person name="Wang Z."/>
            <person name="Xia Z."/>
            <person name="Xiao L."/>
            <person name="Anderson O.D."/>
            <person name="Ouyang S."/>
            <person name="Liang Y."/>
            <person name="Zimin A.V."/>
            <person name="Pertea G."/>
            <person name="Qi P."/>
            <person name="Bennetzen J.L."/>
            <person name="Dai X."/>
            <person name="Dawson M.W."/>
            <person name="Muller H.G."/>
            <person name="Kugler K."/>
            <person name="Rivarola-Duarte L."/>
            <person name="Spannagl M."/>
            <person name="Mayer K.F.X."/>
            <person name="Lu F.H."/>
            <person name="Bevan M.W."/>
            <person name="Leroy P."/>
            <person name="Li P."/>
            <person name="You F.M."/>
            <person name="Sun Q."/>
            <person name="Liu Z."/>
            <person name="Lyons E."/>
            <person name="Wicker T."/>
            <person name="Salzberg S.L."/>
            <person name="Devos K.M."/>
            <person name="Dvorak J."/>
        </authorList>
    </citation>
    <scope>NUCLEOTIDE SEQUENCE [LARGE SCALE GENOMIC DNA]</scope>
    <source>
        <strain evidence="1">cv. AL8/78</strain>
    </source>
</reference>
<proteinExistence type="predicted"/>
<dbReference type="AlphaFoldDB" id="A0A453Q6P3"/>
<protein>
    <submittedName>
        <fullName evidence="1">Uncharacterized protein</fullName>
    </submittedName>
</protein>
<dbReference type="Gramene" id="AET6Gv20996400.104">
    <property type="protein sequence ID" value="AET6Gv20996400.104"/>
    <property type="gene ID" value="AET6Gv20996400"/>
</dbReference>
<reference evidence="2" key="1">
    <citation type="journal article" date="2014" name="Science">
        <title>Ancient hybridizations among the ancestral genomes of bread wheat.</title>
        <authorList>
            <consortium name="International Wheat Genome Sequencing Consortium,"/>
            <person name="Marcussen T."/>
            <person name="Sandve S.R."/>
            <person name="Heier L."/>
            <person name="Spannagl M."/>
            <person name="Pfeifer M."/>
            <person name="Jakobsen K.S."/>
            <person name="Wulff B.B."/>
            <person name="Steuernagel B."/>
            <person name="Mayer K.F."/>
            <person name="Olsen O.A."/>
        </authorList>
    </citation>
    <scope>NUCLEOTIDE SEQUENCE [LARGE SCALE GENOMIC DNA]</scope>
    <source>
        <strain evidence="2">cv. AL8/78</strain>
    </source>
</reference>
<reference evidence="1" key="4">
    <citation type="submission" date="2019-03" db="UniProtKB">
        <authorList>
            <consortium name="EnsemblPlants"/>
        </authorList>
    </citation>
    <scope>IDENTIFICATION</scope>
</reference>
<sequence>MGQLQPMGTVSSRGCHCIQDLSSSIQIIIAMEDLLKQQFQEGQLAVLSVKGFPPTVLPTGVACDATCSIDANPIICLWCARPLAVCSATPCSPNLYVHLTVFDSGTACTHVVGVI</sequence>
<keyword evidence="2" id="KW-1185">Reference proteome</keyword>
<dbReference type="Proteomes" id="UP000015105">
    <property type="component" value="Chromosome 6D"/>
</dbReference>
<reference evidence="1" key="5">
    <citation type="journal article" date="2021" name="G3 (Bethesda)">
        <title>Aegilops tauschii genome assembly Aet v5.0 features greater sequence contiguity and improved annotation.</title>
        <authorList>
            <person name="Wang L."/>
            <person name="Zhu T."/>
            <person name="Rodriguez J.C."/>
            <person name="Deal K.R."/>
            <person name="Dubcovsky J."/>
            <person name="McGuire P.E."/>
            <person name="Lux T."/>
            <person name="Spannagl M."/>
            <person name="Mayer K.F.X."/>
            <person name="Baldrich P."/>
            <person name="Meyers B.C."/>
            <person name="Huo N."/>
            <person name="Gu Y.Q."/>
            <person name="Zhou H."/>
            <person name="Devos K.M."/>
            <person name="Bennetzen J.L."/>
            <person name="Unver T."/>
            <person name="Budak H."/>
            <person name="Gulick P.J."/>
            <person name="Galiba G."/>
            <person name="Kalapos B."/>
            <person name="Nelson D.R."/>
            <person name="Li P."/>
            <person name="You F.M."/>
            <person name="Luo M.C."/>
            <person name="Dvorak J."/>
        </authorList>
    </citation>
    <scope>NUCLEOTIDE SEQUENCE [LARGE SCALE GENOMIC DNA]</scope>
    <source>
        <strain evidence="1">cv. AL8/78</strain>
    </source>
</reference>
<accession>A0A453Q6P3</accession>
<organism evidence="1 2">
    <name type="scientific">Aegilops tauschii subsp. strangulata</name>
    <name type="common">Goatgrass</name>
    <dbReference type="NCBI Taxonomy" id="200361"/>
    <lineage>
        <taxon>Eukaryota</taxon>
        <taxon>Viridiplantae</taxon>
        <taxon>Streptophyta</taxon>
        <taxon>Embryophyta</taxon>
        <taxon>Tracheophyta</taxon>
        <taxon>Spermatophyta</taxon>
        <taxon>Magnoliopsida</taxon>
        <taxon>Liliopsida</taxon>
        <taxon>Poales</taxon>
        <taxon>Poaceae</taxon>
        <taxon>BOP clade</taxon>
        <taxon>Pooideae</taxon>
        <taxon>Triticodae</taxon>
        <taxon>Triticeae</taxon>
        <taxon>Triticinae</taxon>
        <taxon>Aegilops</taxon>
    </lineage>
</organism>
<evidence type="ECO:0000313" key="1">
    <source>
        <dbReference type="EnsemblPlants" id="AET6Gv20996400.104"/>
    </source>
</evidence>
<reference evidence="2" key="2">
    <citation type="journal article" date="2017" name="Nat. Plants">
        <title>The Aegilops tauschii genome reveals multiple impacts of transposons.</title>
        <authorList>
            <person name="Zhao G."/>
            <person name="Zou C."/>
            <person name="Li K."/>
            <person name="Wang K."/>
            <person name="Li T."/>
            <person name="Gao L."/>
            <person name="Zhang X."/>
            <person name="Wang H."/>
            <person name="Yang Z."/>
            <person name="Liu X."/>
            <person name="Jiang W."/>
            <person name="Mao L."/>
            <person name="Kong X."/>
            <person name="Jiao Y."/>
            <person name="Jia J."/>
        </authorList>
    </citation>
    <scope>NUCLEOTIDE SEQUENCE [LARGE SCALE GENOMIC DNA]</scope>
    <source>
        <strain evidence="2">cv. AL8/78</strain>
    </source>
</reference>
<evidence type="ECO:0000313" key="2">
    <source>
        <dbReference type="Proteomes" id="UP000015105"/>
    </source>
</evidence>
<name>A0A453Q6P3_AEGTS</name>
<dbReference type="EnsemblPlants" id="AET6Gv20996400.104">
    <property type="protein sequence ID" value="AET6Gv20996400.104"/>
    <property type="gene ID" value="AET6Gv20996400"/>
</dbReference>